<organism evidence="2 3">
    <name type="scientific">Neomoorella humiferrea</name>
    <dbReference type="NCBI Taxonomy" id="676965"/>
    <lineage>
        <taxon>Bacteria</taxon>
        <taxon>Bacillati</taxon>
        <taxon>Bacillota</taxon>
        <taxon>Clostridia</taxon>
        <taxon>Neomoorellales</taxon>
        <taxon>Neomoorellaceae</taxon>
        <taxon>Neomoorella</taxon>
    </lineage>
</organism>
<feature type="transmembrane region" description="Helical" evidence="1">
    <location>
        <begin position="16"/>
        <end position="34"/>
    </location>
</feature>
<name>A0A2T0AKU4_9FIRM</name>
<protein>
    <submittedName>
        <fullName evidence="2">Uncharacterized protein</fullName>
    </submittedName>
</protein>
<keyword evidence="1" id="KW-0812">Transmembrane</keyword>
<keyword evidence="1" id="KW-0472">Membrane</keyword>
<evidence type="ECO:0000313" key="3">
    <source>
        <dbReference type="Proteomes" id="UP000238415"/>
    </source>
</evidence>
<dbReference type="EMBL" id="PVXM01000057">
    <property type="protein sequence ID" value="PRR69206.1"/>
    <property type="molecule type" value="Genomic_DNA"/>
</dbReference>
<evidence type="ECO:0000313" key="2">
    <source>
        <dbReference type="EMBL" id="PRR69206.1"/>
    </source>
</evidence>
<evidence type="ECO:0000256" key="1">
    <source>
        <dbReference type="SAM" id="Phobius"/>
    </source>
</evidence>
<accession>A0A2T0AKU4</accession>
<gene>
    <name evidence="2" type="ORF">MOHU_25090</name>
</gene>
<comment type="caution">
    <text evidence="2">The sequence shown here is derived from an EMBL/GenBank/DDBJ whole genome shotgun (WGS) entry which is preliminary data.</text>
</comment>
<proteinExistence type="predicted"/>
<keyword evidence="1" id="KW-1133">Transmembrane helix</keyword>
<sequence length="37" mass="4108">MKGFWNDPDGLTINEFPALTVLPLFLFVGVKLALTND</sequence>
<keyword evidence="3" id="KW-1185">Reference proteome</keyword>
<reference evidence="2 3" key="1">
    <citation type="submission" date="2018-03" db="EMBL/GenBank/DDBJ databases">
        <title>Genome sequence of Moorella humiferrea DSM 23265.</title>
        <authorList>
            <person name="Poehlein A."/>
            <person name="Daniel R."/>
        </authorList>
    </citation>
    <scope>NUCLEOTIDE SEQUENCE [LARGE SCALE GENOMIC DNA]</scope>
    <source>
        <strain evidence="2 3">DSM 23265</strain>
    </source>
</reference>
<dbReference type="Proteomes" id="UP000238415">
    <property type="component" value="Unassembled WGS sequence"/>
</dbReference>
<dbReference type="AlphaFoldDB" id="A0A2T0AKU4"/>